<dbReference type="Proteomes" id="UP000256964">
    <property type="component" value="Unassembled WGS sequence"/>
</dbReference>
<evidence type="ECO:0000313" key="1">
    <source>
        <dbReference type="EMBL" id="RDX54649.1"/>
    </source>
</evidence>
<dbReference type="AlphaFoldDB" id="A0A371DQ39"/>
<accession>A0A371DQ39</accession>
<gene>
    <name evidence="1" type="ORF">OH76DRAFT_985586</name>
</gene>
<dbReference type="EMBL" id="KZ857384">
    <property type="protein sequence ID" value="RDX54649.1"/>
    <property type="molecule type" value="Genomic_DNA"/>
</dbReference>
<keyword evidence="2" id="KW-1185">Reference proteome</keyword>
<name>A0A371DQ39_9APHY</name>
<evidence type="ECO:0000313" key="2">
    <source>
        <dbReference type="Proteomes" id="UP000256964"/>
    </source>
</evidence>
<proteinExistence type="predicted"/>
<protein>
    <submittedName>
        <fullName evidence="1">Uncharacterized protein</fullName>
    </submittedName>
</protein>
<sequence>MEAPAWGFFFCIVTPASQGAHRRSSTRRRKACNGRALTVERDVDHLRCTYRARVGVVARSLSHRQPMRSAVLGAVSAICFTCAEDVGQARDPARLFTVFQVFHEILCPGFAGGGLIIAPRASRRVAQGPPMLLHARPFNTILHPEESAAGRSRNWTREAISQTLQAGGASVLRPWIPRYDM</sequence>
<reference evidence="1 2" key="1">
    <citation type="journal article" date="2018" name="Biotechnol. Biofuels">
        <title>Integrative visual omics of the white-rot fungus Polyporus brumalis exposes the biotechnological potential of its oxidative enzymes for delignifying raw plant biomass.</title>
        <authorList>
            <person name="Miyauchi S."/>
            <person name="Rancon A."/>
            <person name="Drula E."/>
            <person name="Hage H."/>
            <person name="Chaduli D."/>
            <person name="Favel A."/>
            <person name="Grisel S."/>
            <person name="Henrissat B."/>
            <person name="Herpoel-Gimbert I."/>
            <person name="Ruiz-Duenas F.J."/>
            <person name="Chevret D."/>
            <person name="Hainaut M."/>
            <person name="Lin J."/>
            <person name="Wang M."/>
            <person name="Pangilinan J."/>
            <person name="Lipzen A."/>
            <person name="Lesage-Meessen L."/>
            <person name="Navarro D."/>
            <person name="Riley R."/>
            <person name="Grigoriev I.V."/>
            <person name="Zhou S."/>
            <person name="Raouche S."/>
            <person name="Rosso M.N."/>
        </authorList>
    </citation>
    <scope>NUCLEOTIDE SEQUENCE [LARGE SCALE GENOMIC DNA]</scope>
    <source>
        <strain evidence="1 2">BRFM 1820</strain>
    </source>
</reference>
<organism evidence="1 2">
    <name type="scientific">Lentinus brumalis</name>
    <dbReference type="NCBI Taxonomy" id="2498619"/>
    <lineage>
        <taxon>Eukaryota</taxon>
        <taxon>Fungi</taxon>
        <taxon>Dikarya</taxon>
        <taxon>Basidiomycota</taxon>
        <taxon>Agaricomycotina</taxon>
        <taxon>Agaricomycetes</taxon>
        <taxon>Polyporales</taxon>
        <taxon>Polyporaceae</taxon>
        <taxon>Lentinus</taxon>
    </lineage>
</organism>